<keyword evidence="3" id="KW-1185">Reference proteome</keyword>
<gene>
    <name evidence="2" type="ORF">EWB00_005420</name>
</gene>
<feature type="region of interest" description="Disordered" evidence="1">
    <location>
        <begin position="72"/>
        <end position="173"/>
    </location>
</feature>
<feature type="compositionally biased region" description="Polar residues" evidence="1">
    <location>
        <begin position="216"/>
        <end position="238"/>
    </location>
</feature>
<feature type="region of interest" description="Disordered" evidence="1">
    <location>
        <begin position="1"/>
        <end position="32"/>
    </location>
</feature>
<comment type="caution">
    <text evidence="2">The sequence shown here is derived from an EMBL/GenBank/DDBJ whole genome shotgun (WGS) entry which is preliminary data.</text>
</comment>
<proteinExistence type="predicted"/>
<protein>
    <submittedName>
        <fullName evidence="2">Uncharacterized protein</fullName>
    </submittedName>
</protein>
<evidence type="ECO:0000313" key="3">
    <source>
        <dbReference type="Proteomes" id="UP000311919"/>
    </source>
</evidence>
<feature type="compositionally biased region" description="Basic and acidic residues" evidence="1">
    <location>
        <begin position="152"/>
        <end position="163"/>
    </location>
</feature>
<feature type="compositionally biased region" description="Low complexity" evidence="1">
    <location>
        <begin position="342"/>
        <end position="352"/>
    </location>
</feature>
<feature type="compositionally biased region" description="Basic and acidic residues" evidence="1">
    <location>
        <begin position="99"/>
        <end position="112"/>
    </location>
</feature>
<dbReference type="STRING" id="6182.A0A4Z2DU80"/>
<dbReference type="AlphaFoldDB" id="A0A4Z2DU80"/>
<evidence type="ECO:0000313" key="2">
    <source>
        <dbReference type="EMBL" id="TNN20035.1"/>
    </source>
</evidence>
<feature type="region of interest" description="Disordered" evidence="1">
    <location>
        <begin position="213"/>
        <end position="238"/>
    </location>
</feature>
<sequence>MAENHSNNNDNLHEVDHSDHSNKTKPTTDFTDKVIEGEDGLKFDTPSSACLTMTHSDQITNQPCVVQLSDKQGDLTEQSDTTSATGHLDTSSDNTNLTDLKHELNDDNRTQDTESPVVPRHISPLLDTESDIRTSSTSGDTMAENHSNNNDNLHEVDHSDHSNKTKPTTDFTDKVIEGEDGLKFDTPSSACLTMTHSDQITNQPCVVQLSDKQGDLTEQSDTTSATGHLDTSSDNTNLTDLKHELNDDNRTQDADPPVVSRHISTVPGCDSEIFTDNLLMKSVSDARHHAVFVTDIDSGCNLSPVSSTVQGENTTVASAETVHVNSILPESYATDLDESSKSKASLNSSPSSVMTSPLITSKSSLKIQRDLKSPSNFDARIIKPSSLPSSPASSHKSLTVKPKMTTSSNTGTTTRLNPTQANKLRDTKTKYLNSASANTSPNVTRKPLFSSTRKVENIK</sequence>
<reference evidence="2 3" key="1">
    <citation type="submission" date="2019-03" db="EMBL/GenBank/DDBJ databases">
        <title>An improved genome assembly of the fluke Schistosoma japonicum.</title>
        <authorList>
            <person name="Hu W."/>
            <person name="Luo F."/>
            <person name="Yin M."/>
            <person name="Mo X."/>
            <person name="Sun C."/>
            <person name="Wu Q."/>
            <person name="Zhu B."/>
            <person name="Xiang M."/>
            <person name="Wang J."/>
            <person name="Wang Y."/>
            <person name="Zhang T."/>
            <person name="Xu B."/>
            <person name="Zheng H."/>
            <person name="Feng Z."/>
        </authorList>
    </citation>
    <scope>NUCLEOTIDE SEQUENCE [LARGE SCALE GENOMIC DNA]</scope>
    <source>
        <strain evidence="2">HuSjv2</strain>
        <tissue evidence="2">Worms</tissue>
    </source>
</reference>
<dbReference type="EMBL" id="SKCS01000036">
    <property type="protein sequence ID" value="TNN20035.1"/>
    <property type="molecule type" value="Genomic_DNA"/>
</dbReference>
<feature type="compositionally biased region" description="Polar residues" evidence="1">
    <location>
        <begin position="133"/>
        <end position="151"/>
    </location>
</feature>
<feature type="compositionally biased region" description="Basic and acidic residues" evidence="1">
    <location>
        <begin position="11"/>
        <end position="22"/>
    </location>
</feature>
<feature type="compositionally biased region" description="Polar residues" evidence="1">
    <location>
        <begin position="430"/>
        <end position="443"/>
    </location>
</feature>
<accession>A0A4Z2DU80</accession>
<feature type="compositionally biased region" description="Polar residues" evidence="1">
    <location>
        <begin position="1"/>
        <end position="10"/>
    </location>
</feature>
<organism evidence="2 3">
    <name type="scientific">Schistosoma japonicum</name>
    <name type="common">Blood fluke</name>
    <dbReference type="NCBI Taxonomy" id="6182"/>
    <lineage>
        <taxon>Eukaryota</taxon>
        <taxon>Metazoa</taxon>
        <taxon>Spiralia</taxon>
        <taxon>Lophotrochozoa</taxon>
        <taxon>Platyhelminthes</taxon>
        <taxon>Trematoda</taxon>
        <taxon>Digenea</taxon>
        <taxon>Strigeidida</taxon>
        <taxon>Schistosomatoidea</taxon>
        <taxon>Schistosomatidae</taxon>
        <taxon>Schistosoma</taxon>
    </lineage>
</organism>
<dbReference type="Proteomes" id="UP000311919">
    <property type="component" value="Unassembled WGS sequence"/>
</dbReference>
<feature type="region of interest" description="Disordered" evidence="1">
    <location>
        <begin position="335"/>
        <end position="357"/>
    </location>
</feature>
<feature type="compositionally biased region" description="Low complexity" evidence="1">
    <location>
        <begin position="405"/>
        <end position="414"/>
    </location>
</feature>
<feature type="region of interest" description="Disordered" evidence="1">
    <location>
        <begin position="377"/>
        <end position="459"/>
    </location>
</feature>
<name>A0A4Z2DU80_SCHJA</name>
<feature type="compositionally biased region" description="Polar residues" evidence="1">
    <location>
        <begin position="75"/>
        <end position="98"/>
    </location>
</feature>
<evidence type="ECO:0000256" key="1">
    <source>
        <dbReference type="SAM" id="MobiDB-lite"/>
    </source>
</evidence>
<feature type="compositionally biased region" description="Low complexity" evidence="1">
    <location>
        <begin position="383"/>
        <end position="397"/>
    </location>
</feature>